<keyword evidence="20" id="KW-1185">Reference proteome</keyword>
<keyword evidence="11" id="KW-0472">Membrane</keyword>
<dbReference type="InParanoid" id="A0A672PF39"/>
<dbReference type="InterPro" id="IPR035866">
    <property type="entry name" value="SOCS7_SH2"/>
</dbReference>
<evidence type="ECO:0000256" key="13">
    <source>
        <dbReference type="ARBA" id="ARBA00059017"/>
    </source>
</evidence>
<evidence type="ECO:0000256" key="16">
    <source>
        <dbReference type="PROSITE-ProRule" id="PRU00191"/>
    </source>
</evidence>
<dbReference type="PROSITE" id="PS50225">
    <property type="entry name" value="SOCS"/>
    <property type="match status" value="1"/>
</dbReference>
<evidence type="ECO:0000256" key="4">
    <source>
        <dbReference type="ARBA" id="ARBA00004906"/>
    </source>
</evidence>
<keyword evidence="6" id="KW-0963">Cytoplasm</keyword>
<dbReference type="UniPathway" id="UPA00143"/>
<keyword evidence="8" id="KW-0734">Signal transduction inhibitor</keyword>
<evidence type="ECO:0000256" key="5">
    <source>
        <dbReference type="ARBA" id="ARBA00022475"/>
    </source>
</evidence>
<protein>
    <recommendedName>
        <fullName evidence="15">Suppressor of cytokine signaling 7</fullName>
    </recommendedName>
</protein>
<dbReference type="GO" id="GO:0016567">
    <property type="term" value="P:protein ubiquitination"/>
    <property type="evidence" value="ECO:0007669"/>
    <property type="project" value="UniProtKB-UniPathway"/>
</dbReference>
<evidence type="ECO:0000256" key="7">
    <source>
        <dbReference type="ARBA" id="ARBA00022604"/>
    </source>
</evidence>
<dbReference type="GO" id="GO:0009968">
    <property type="term" value="P:negative regulation of signal transduction"/>
    <property type="evidence" value="ECO:0007669"/>
    <property type="project" value="UniProtKB-KW"/>
</dbReference>
<dbReference type="Pfam" id="PF00017">
    <property type="entry name" value="SH2"/>
    <property type="match status" value="1"/>
</dbReference>
<evidence type="ECO:0000256" key="3">
    <source>
        <dbReference type="ARBA" id="ARBA00004496"/>
    </source>
</evidence>
<dbReference type="InterPro" id="IPR001496">
    <property type="entry name" value="SOCS_box"/>
</dbReference>
<dbReference type="SMART" id="SM00969">
    <property type="entry name" value="SOCS_box"/>
    <property type="match status" value="1"/>
</dbReference>
<sequence>MVPLDILSYTRFSQLTSLEYQVEKVGSICQRCYGLVQEREKVSRRRSQSNRQLETPCAGRGSQRRRIASVDVALRGRLVLLRARFYWSRTGRSSTGRRVLPCYSIWVSKTRSWELMKIDMSSFLNAYNCLFSFCSQPGLTRAQSAFSAASFTPAFTGETVSLVDVDISQRGRNSPHPPTPPPPPRRSLSLLDAFFRALPHLVPSPMETPAPARVAPPPIMCPLRGADSSSFTASLRELERCGWYWGPMNWEDAEMKLRGKPDGSFLVRDSSDPRYILSLSFRSQGVTHHTRMEHYRGTFSLWCHPKFEDRCHSVVEFIERAIMHSKNGKFLYFLRSRVPGLPPTPVQLLYPVSRFSNVKSLQHLCRFCIRQLVRIDHIQELPLPKPLIVYLRKFYYYDPEEEMYLSIKGMRQAAGVEQEAESET</sequence>
<evidence type="ECO:0000256" key="8">
    <source>
        <dbReference type="ARBA" id="ARBA00022700"/>
    </source>
</evidence>
<dbReference type="GO" id="GO:0005886">
    <property type="term" value="C:plasma membrane"/>
    <property type="evidence" value="ECO:0007669"/>
    <property type="project" value="UniProtKB-SubCell"/>
</dbReference>
<proteinExistence type="predicted"/>
<keyword evidence="12" id="KW-0539">Nucleus</keyword>
<dbReference type="SMART" id="SM00253">
    <property type="entry name" value="SOCS"/>
    <property type="match status" value="1"/>
</dbReference>
<dbReference type="Pfam" id="PF07525">
    <property type="entry name" value="SOCS_box"/>
    <property type="match status" value="1"/>
</dbReference>
<dbReference type="FunFam" id="3.30.505.10:FF:000029">
    <property type="entry name" value="Suppressor of cytokine signaling 7"/>
    <property type="match status" value="1"/>
</dbReference>
<evidence type="ECO:0000256" key="11">
    <source>
        <dbReference type="ARBA" id="ARBA00023136"/>
    </source>
</evidence>
<dbReference type="Proteomes" id="UP000472262">
    <property type="component" value="Unassembled WGS sequence"/>
</dbReference>
<dbReference type="CDD" id="cd03741">
    <property type="entry name" value="SOCS_SOCS7"/>
    <property type="match status" value="1"/>
</dbReference>
<dbReference type="CDD" id="cd10388">
    <property type="entry name" value="SH2_SOCS7"/>
    <property type="match status" value="1"/>
</dbReference>
<keyword evidence="7" id="KW-0341">Growth regulation</keyword>
<dbReference type="InterPro" id="IPR000980">
    <property type="entry name" value="SH2"/>
</dbReference>
<dbReference type="GO" id="GO:0005737">
    <property type="term" value="C:cytoplasm"/>
    <property type="evidence" value="ECO:0007669"/>
    <property type="project" value="UniProtKB-SubCell"/>
</dbReference>
<comment type="subunit">
    <text evidence="14">Substrate-recognition component of the ECS(SOCS7) complex, composed of SOCS7, CUL5, ELOB, ELOC and RNF7/RBX2. Interacts, via the third proline-rich region, with the second SH3 domain of the adapter protein NCK1. Also interacts with GRB2, INSR, PLCG1, SORBS3/vinexin, and phosphorylated STAT3 and STAT5. Interacts with SEPT6. Interacts with phosphorylated IRS4 and PIK3R1.</text>
</comment>
<dbReference type="AlphaFoldDB" id="A0A672PF39"/>
<evidence type="ECO:0000256" key="9">
    <source>
        <dbReference type="ARBA" id="ARBA00022786"/>
    </source>
</evidence>
<dbReference type="SMART" id="SM00252">
    <property type="entry name" value="SH2"/>
    <property type="match status" value="1"/>
</dbReference>
<evidence type="ECO:0000259" key="18">
    <source>
        <dbReference type="PROSITE" id="PS50225"/>
    </source>
</evidence>
<name>A0A672PF39_SINGR</name>
<evidence type="ECO:0000256" key="10">
    <source>
        <dbReference type="ARBA" id="ARBA00022999"/>
    </source>
</evidence>
<evidence type="ECO:0000256" key="15">
    <source>
        <dbReference type="ARBA" id="ARBA00070642"/>
    </source>
</evidence>
<evidence type="ECO:0000256" key="2">
    <source>
        <dbReference type="ARBA" id="ARBA00004413"/>
    </source>
</evidence>
<comment type="pathway">
    <text evidence="4">Protein modification; protein ubiquitination.</text>
</comment>
<comment type="subcellular location">
    <subcellularLocation>
        <location evidence="2">Cell membrane</location>
        <topology evidence="2">Peripheral membrane protein</topology>
        <orientation evidence="2">Cytoplasmic side</orientation>
    </subcellularLocation>
    <subcellularLocation>
        <location evidence="3">Cytoplasm</location>
    </subcellularLocation>
    <subcellularLocation>
        <location evidence="1">Nucleus</location>
    </subcellularLocation>
</comment>
<dbReference type="InterPro" id="IPR037346">
    <property type="entry name" value="SOCS7_SOCS"/>
</dbReference>
<organism evidence="19 20">
    <name type="scientific">Sinocyclocheilus grahami</name>
    <name type="common">Dianchi golden-line fish</name>
    <name type="synonym">Barbus grahami</name>
    <dbReference type="NCBI Taxonomy" id="75366"/>
    <lineage>
        <taxon>Eukaryota</taxon>
        <taxon>Metazoa</taxon>
        <taxon>Chordata</taxon>
        <taxon>Craniata</taxon>
        <taxon>Vertebrata</taxon>
        <taxon>Euteleostomi</taxon>
        <taxon>Actinopterygii</taxon>
        <taxon>Neopterygii</taxon>
        <taxon>Teleostei</taxon>
        <taxon>Ostariophysi</taxon>
        <taxon>Cypriniformes</taxon>
        <taxon>Cyprinidae</taxon>
        <taxon>Cyprininae</taxon>
        <taxon>Sinocyclocheilus</taxon>
    </lineage>
</organism>
<evidence type="ECO:0000256" key="1">
    <source>
        <dbReference type="ARBA" id="ARBA00004123"/>
    </source>
</evidence>
<gene>
    <name evidence="19" type="primary">socs7</name>
</gene>
<keyword evidence="5" id="KW-1003">Cell membrane</keyword>
<dbReference type="InterPro" id="IPR036860">
    <property type="entry name" value="SH2_dom_sf"/>
</dbReference>
<dbReference type="PANTHER" id="PTHR10155">
    <property type="entry name" value="PHOSPHATIDYLINOSITOL 3-KINASE REGULATORY SUBUNIT"/>
    <property type="match status" value="1"/>
</dbReference>
<feature type="domain" description="SH2" evidence="17">
    <location>
        <begin position="243"/>
        <end position="352"/>
    </location>
</feature>
<evidence type="ECO:0000259" key="17">
    <source>
        <dbReference type="PROSITE" id="PS50001"/>
    </source>
</evidence>
<dbReference type="Gene3D" id="3.30.505.10">
    <property type="entry name" value="SH2 domain"/>
    <property type="match status" value="1"/>
</dbReference>
<dbReference type="GO" id="GO:0046854">
    <property type="term" value="P:phosphatidylinositol phosphate biosynthetic process"/>
    <property type="evidence" value="ECO:0007669"/>
    <property type="project" value="TreeGrafter"/>
</dbReference>
<dbReference type="PANTHER" id="PTHR10155:SF5">
    <property type="entry name" value="SUPPRESSOR OF CYTOKINE SIGNALING 7"/>
    <property type="match status" value="1"/>
</dbReference>
<dbReference type="SUPFAM" id="SSF158235">
    <property type="entry name" value="SOCS box-like"/>
    <property type="match status" value="1"/>
</dbReference>
<keyword evidence="10 16" id="KW-0727">SH2 domain</keyword>
<evidence type="ECO:0000313" key="19">
    <source>
        <dbReference type="Ensembl" id="ENSSGRP00000062282.1"/>
    </source>
</evidence>
<evidence type="ECO:0000256" key="14">
    <source>
        <dbReference type="ARBA" id="ARBA00062788"/>
    </source>
</evidence>
<dbReference type="GO" id="GO:0046935">
    <property type="term" value="F:1-phosphatidylinositol-3-kinase regulator activity"/>
    <property type="evidence" value="ECO:0007669"/>
    <property type="project" value="TreeGrafter"/>
</dbReference>
<keyword evidence="9" id="KW-0833">Ubl conjugation pathway</keyword>
<evidence type="ECO:0000256" key="12">
    <source>
        <dbReference type="ARBA" id="ARBA00023242"/>
    </source>
</evidence>
<reference evidence="19" key="1">
    <citation type="submission" date="2025-08" db="UniProtKB">
        <authorList>
            <consortium name="Ensembl"/>
        </authorList>
    </citation>
    <scope>IDENTIFICATION</scope>
</reference>
<dbReference type="Ensembl" id="ENSSGRT00000066420.1">
    <property type="protein sequence ID" value="ENSSGRP00000062282.1"/>
    <property type="gene ID" value="ENSSGRG00000032220.1"/>
</dbReference>
<dbReference type="SUPFAM" id="SSF55550">
    <property type="entry name" value="SH2 domain"/>
    <property type="match status" value="1"/>
</dbReference>
<dbReference type="InterPro" id="IPR036036">
    <property type="entry name" value="SOCS_box-like_dom_sf"/>
</dbReference>
<dbReference type="PROSITE" id="PS50001">
    <property type="entry name" value="SH2"/>
    <property type="match status" value="1"/>
</dbReference>
<evidence type="ECO:0000256" key="6">
    <source>
        <dbReference type="ARBA" id="ARBA00022490"/>
    </source>
</evidence>
<reference evidence="19" key="2">
    <citation type="submission" date="2025-09" db="UniProtKB">
        <authorList>
            <consortium name="Ensembl"/>
        </authorList>
    </citation>
    <scope>IDENTIFICATION</scope>
</reference>
<feature type="domain" description="SOCS box" evidence="18">
    <location>
        <begin position="347"/>
        <end position="397"/>
    </location>
</feature>
<comment type="function">
    <text evidence="13">Substrate-recognition component of a cullin-5-RING E3 ubiquitin-protein ligase complex (ECS complex, also named CRL5 complex), which mediates the ubiquitination and subsequent proteasomal degradation of target proteins, such as DAB1 and IRS1. Specifically recognizes and binds phosphorylated proteins via its SH2 domain, promoting their ubiquitination. The ECS(SOCS7) complex acts as a key regulator of reelin signaling by mediating ubiquitination and degradation of phosphorylated DAB1 in the cortical plate of the developing cerebral cortex, thereby regulating neuron positioning during cortex development. Functions in insulin signaling and glucose homeostasis through IRS1 ubiquitination and subsequent proteasomal degradation. Also inhibits prolactin, growth hormone and leptin signaling by preventing STAT3 and STAT5 activation, sequestering them in the cytoplasm and reducing their binding to DNA.</text>
</comment>
<dbReference type="GO" id="GO:0005634">
    <property type="term" value="C:nucleus"/>
    <property type="evidence" value="ECO:0007669"/>
    <property type="project" value="UniProtKB-SubCell"/>
</dbReference>
<evidence type="ECO:0000313" key="20">
    <source>
        <dbReference type="Proteomes" id="UP000472262"/>
    </source>
</evidence>
<accession>A0A672PF39</accession>
<dbReference type="GO" id="GO:0005942">
    <property type="term" value="C:phosphatidylinositol 3-kinase complex"/>
    <property type="evidence" value="ECO:0007669"/>
    <property type="project" value="TreeGrafter"/>
</dbReference>
<dbReference type="GO" id="GO:0035556">
    <property type="term" value="P:intracellular signal transduction"/>
    <property type="evidence" value="ECO:0007669"/>
    <property type="project" value="InterPro"/>
</dbReference>